<proteinExistence type="predicted"/>
<comment type="caution">
    <text evidence="1">The sequence shown here is derived from an EMBL/GenBank/DDBJ whole genome shotgun (WGS) entry which is preliminary data.</text>
</comment>
<reference evidence="1" key="1">
    <citation type="journal article" date="2015" name="Nature">
        <title>Complex archaea that bridge the gap between prokaryotes and eukaryotes.</title>
        <authorList>
            <person name="Spang A."/>
            <person name="Saw J.H."/>
            <person name="Jorgensen S.L."/>
            <person name="Zaremba-Niedzwiedzka K."/>
            <person name="Martijn J."/>
            <person name="Lind A.E."/>
            <person name="van Eijk R."/>
            <person name="Schleper C."/>
            <person name="Guy L."/>
            <person name="Ettema T.J."/>
        </authorList>
    </citation>
    <scope>NUCLEOTIDE SEQUENCE</scope>
</reference>
<dbReference type="AlphaFoldDB" id="A0A0F9JLH8"/>
<protein>
    <submittedName>
        <fullName evidence="1">Uncharacterized protein</fullName>
    </submittedName>
</protein>
<name>A0A0F9JLH8_9ZZZZ</name>
<gene>
    <name evidence="1" type="ORF">LCGC14_1438050</name>
</gene>
<organism evidence="1">
    <name type="scientific">marine sediment metagenome</name>
    <dbReference type="NCBI Taxonomy" id="412755"/>
    <lineage>
        <taxon>unclassified sequences</taxon>
        <taxon>metagenomes</taxon>
        <taxon>ecological metagenomes</taxon>
    </lineage>
</organism>
<sequence>NSYHEKRRGDFLNERGVKTIKRFDDDDKIALAEAGATCYHPNEDGGWSTREWLEDIHCVHHHGCCSGCKAIKKCKELSK</sequence>
<accession>A0A0F9JLH8</accession>
<dbReference type="EMBL" id="LAZR01009767">
    <property type="protein sequence ID" value="KKM70699.1"/>
    <property type="molecule type" value="Genomic_DNA"/>
</dbReference>
<feature type="non-terminal residue" evidence="1">
    <location>
        <position position="1"/>
    </location>
</feature>
<evidence type="ECO:0000313" key="1">
    <source>
        <dbReference type="EMBL" id="KKM70699.1"/>
    </source>
</evidence>